<evidence type="ECO:0000313" key="1">
    <source>
        <dbReference type="EMBL" id="SNV52334.1"/>
    </source>
</evidence>
<dbReference type="EMBL" id="LT906468">
    <property type="protein sequence ID" value="SNV52334.1"/>
    <property type="molecule type" value="Genomic_DNA"/>
</dbReference>
<organism evidence="1 2">
    <name type="scientific">Sphingobacterium mizutaii</name>
    <dbReference type="NCBI Taxonomy" id="1010"/>
    <lineage>
        <taxon>Bacteria</taxon>
        <taxon>Pseudomonadati</taxon>
        <taxon>Bacteroidota</taxon>
        <taxon>Sphingobacteriia</taxon>
        <taxon>Sphingobacteriales</taxon>
        <taxon>Sphingobacteriaceae</taxon>
        <taxon>Sphingobacterium</taxon>
    </lineage>
</organism>
<dbReference type="KEGG" id="smiz:4412673_02662"/>
<dbReference type="AlphaFoldDB" id="A0AAJ4XCL0"/>
<name>A0AAJ4XCL0_9SPHI</name>
<evidence type="ECO:0000313" key="2">
    <source>
        <dbReference type="Proteomes" id="UP000215355"/>
    </source>
</evidence>
<dbReference type="Proteomes" id="UP000215355">
    <property type="component" value="Chromosome 1"/>
</dbReference>
<dbReference type="RefSeq" id="WP_093097588.1">
    <property type="nucleotide sequence ID" value="NZ_FNGK01000001.1"/>
</dbReference>
<proteinExistence type="predicted"/>
<sequence>MLNIKNQSPPNDMGKSFYITIYNLLKEIKDSYANTFYRIMNPGEEPLNEDERLLLTNPEDREKYIKALENLKKAREDGKIQPKETIILSNGESVTITTAS</sequence>
<reference evidence="1 2" key="1">
    <citation type="submission" date="2017-06" db="EMBL/GenBank/DDBJ databases">
        <authorList>
            <consortium name="Pathogen Informatics"/>
        </authorList>
    </citation>
    <scope>NUCLEOTIDE SEQUENCE [LARGE SCALE GENOMIC DNA]</scope>
    <source>
        <strain evidence="1 2">NCTC12149</strain>
    </source>
</reference>
<protein>
    <submittedName>
        <fullName evidence="1">Uncharacterized protein</fullName>
    </submittedName>
</protein>
<gene>
    <name evidence="1" type="ORF">SAMEA4412673_02662</name>
</gene>
<accession>A0AAJ4XCL0</accession>